<feature type="domain" description="Strawberry notch AAA" evidence="3">
    <location>
        <begin position="87"/>
        <end position="145"/>
    </location>
</feature>
<comment type="caution">
    <text evidence="4">The sequence shown here is derived from an EMBL/GenBank/DDBJ whole genome shotgun (WGS) entry which is preliminary data.</text>
</comment>
<dbReference type="Gene3D" id="3.40.50.300">
    <property type="entry name" value="P-loop containing nucleotide triphosphate hydrolases"/>
    <property type="match status" value="1"/>
</dbReference>
<evidence type="ECO:0000256" key="1">
    <source>
        <dbReference type="ARBA" id="ARBA00006992"/>
    </source>
</evidence>
<dbReference type="PANTHER" id="PTHR12706">
    <property type="entry name" value="STRAWBERRY NOTCH-RELATED"/>
    <property type="match status" value="1"/>
</dbReference>
<protein>
    <submittedName>
        <fullName evidence="4">Strawberry notch C-terminal domain-containing protein</fullName>
    </submittedName>
</protein>
<keyword evidence="5" id="KW-1185">Reference proteome</keyword>
<feature type="domain" description="Strawberry notch AAA" evidence="3">
    <location>
        <begin position="289"/>
        <end position="397"/>
    </location>
</feature>
<evidence type="ECO:0000313" key="4">
    <source>
        <dbReference type="EMBL" id="MEA5402607.1"/>
    </source>
</evidence>
<dbReference type="Pfam" id="PF13872">
    <property type="entry name" value="AAA_34"/>
    <property type="match status" value="2"/>
</dbReference>
<comment type="similarity">
    <text evidence="1">Belongs to the SBNO family.</text>
</comment>
<dbReference type="InterPro" id="IPR027417">
    <property type="entry name" value="P-loop_NTPase"/>
</dbReference>
<dbReference type="SUPFAM" id="SSF52540">
    <property type="entry name" value="P-loop containing nucleoside triphosphate hydrolases"/>
    <property type="match status" value="1"/>
</dbReference>
<sequence>MKKSILFNGLGVPYMPLSNSKSLQVDTPDSMGTETVKALKKLKSIIGDVDDFLCLKLLYSNKEALYRAFAAEQIDAIALAIFNIEYKNQGLIIGDQTGVGKGRVAAGLIRYAMAQGILPIFITEKPNLFSDIYRDLVDIGLEDASQPLKIKQNETKKLIRYKPYSSLSEEEKIEYGSAKEYKTFQEENPYEIIAGYSENKNRDLSKGSHAIPYILNARARASDVKDADGNILYQASDPILQKKVLDTMKIPAGFDLVMLTYSQIQSGNKIVAGSLELSPKANFLKNIAKNNLVILDESHNASGESIRGMALSMVLKNAYVAFLSATFAKRPDNMPIYASKTSISEANLNSAELSEAIYKGGVALQEIVSSQLVGEGQMIRRERNFEGIEVNYVTLEANGGNEVKTKDKFEKMYQEFYCTDENARADKKKSDAVTEVMRAIIDFQEKYIIPEVKELDNIASLSQSEVDIRKGTKGAGADTTPYFSKLFNVFNQLLFAIKAEAVADRAIMRLKQGKKPVIAFSSTMGSFVESLSNESGEDGFEEDSLINADFTTVLLKGLKGILRYTEVTSNGVREHKEFDINNFSEDAISEYKFIENMIRTTSSGVVLSPIDLVKMRIERAGYIVAEVTGRKLAVELEQKKLTNAEAAKLMRTGNDNPKKGLGRIESQTLRWVGRIVKRPKENATDAFRRFNDNEVDVLMINQSGSTGASAHAIPTKKVPVNQVKQRVMIVLQSELDINTEVQKLGRIKRTGEILKPMYDYVTSSIPAEKRLMMMLQKKLKSLDANTASNQRNSESILKSADFLNKYGDEVVTQYLEENKAINARIGYPIPKKEKDTDTEVQENAAQKVTGRIALLKCSDQDKFYNDVLELYRSAIEIKLESGDYDLEVEIVDLQAKVLDRKIIVEGKGGKSPFSTSTYVERCDVRELKKPYSADELQKNITRQLEGLSPEKYAITLTEICRDKLIDLKEKRILEIQEKYKERRDKISSKKDIKKIENVEMRFIAIENALNLYKIDEQKEITSEVESVDKQIKYFNENIFKWFKIGMVVHLPYIIEKPSEGDTLGIFTGFQINEKKENPFTPGNIKLKFAISSGKRSRTFNITGDGLKWVNGIKSISRSPEKVDLNNSYQKWTEASKANYSERAIRYILTGNLLQAFGSPTFNEYKLKLIEYTTETGEVRKGILMPEYFEYGKRTYGSADDMVAIPIGNGLKVLRGVYQGTVLTTNIGMTIQNSPLSSVRSYIFILPIKSKMSEIYLDSSLRKLTIEKDFVKQGSAFKAIVTDDNLPKFLEILQQNYSLSLLVSDRNLKITGYEFSDTSLSDGKELRKPLPRSITFKNELLSYKLKLNQI</sequence>
<dbReference type="Pfam" id="PF13871">
    <property type="entry name" value="Helicase_C_4"/>
    <property type="match status" value="1"/>
</dbReference>
<accession>A0ABU5S2A7</accession>
<dbReference type="PANTHER" id="PTHR12706:SF30">
    <property type="entry name" value="PROTEIN STRAWBERRY NOTCH-RELATED"/>
    <property type="match status" value="1"/>
</dbReference>
<dbReference type="InterPro" id="IPR039187">
    <property type="entry name" value="SNO_AAA"/>
</dbReference>
<evidence type="ECO:0000313" key="5">
    <source>
        <dbReference type="Proteomes" id="UP001303899"/>
    </source>
</evidence>
<evidence type="ECO:0000259" key="3">
    <source>
        <dbReference type="Pfam" id="PF13872"/>
    </source>
</evidence>
<name>A0ABU5S2A7_9BACT</name>
<reference evidence="4 5" key="1">
    <citation type="submission" date="2023-12" db="EMBL/GenBank/DDBJ databases">
        <title>Novel species of the genus Arcicella isolated from rivers.</title>
        <authorList>
            <person name="Lu H."/>
        </authorList>
    </citation>
    <scope>NUCLEOTIDE SEQUENCE [LARGE SCALE GENOMIC DNA]</scope>
    <source>
        <strain evidence="4 5">DC2W</strain>
    </source>
</reference>
<dbReference type="Proteomes" id="UP001303899">
    <property type="component" value="Unassembled WGS sequence"/>
</dbReference>
<gene>
    <name evidence="4" type="ORF">VB776_06760</name>
</gene>
<dbReference type="InterPro" id="IPR026741">
    <property type="entry name" value="SNO"/>
</dbReference>
<organism evidence="4 5">
    <name type="scientific">Arcicella gelida</name>
    <dbReference type="NCBI Taxonomy" id="2984195"/>
    <lineage>
        <taxon>Bacteria</taxon>
        <taxon>Pseudomonadati</taxon>
        <taxon>Bacteroidota</taxon>
        <taxon>Cytophagia</taxon>
        <taxon>Cytophagales</taxon>
        <taxon>Flectobacillaceae</taxon>
        <taxon>Arcicella</taxon>
    </lineage>
</organism>
<feature type="domain" description="Strawberry notch helicase C" evidence="2">
    <location>
        <begin position="687"/>
        <end position="889"/>
    </location>
</feature>
<dbReference type="InterPro" id="IPR026937">
    <property type="entry name" value="SBNO_Helicase_C_dom"/>
</dbReference>
<proteinExistence type="inferred from homology"/>
<dbReference type="EMBL" id="JAYGIL010000006">
    <property type="protein sequence ID" value="MEA5402607.1"/>
    <property type="molecule type" value="Genomic_DNA"/>
</dbReference>
<evidence type="ECO:0000259" key="2">
    <source>
        <dbReference type="Pfam" id="PF13871"/>
    </source>
</evidence>